<dbReference type="PANTHER" id="PTHR10869:SF236">
    <property type="entry name" value="PROLYL 4-HYDROXYLASE ALPHA SUBUNIT DOMAIN-CONTAINING PROTEIN"/>
    <property type="match status" value="1"/>
</dbReference>
<evidence type="ECO:0000256" key="4">
    <source>
        <dbReference type="ARBA" id="ARBA00023002"/>
    </source>
</evidence>
<keyword evidence="4" id="KW-0560">Oxidoreductase</keyword>
<keyword evidence="3" id="KW-0223">Dioxygenase</keyword>
<dbReference type="GO" id="GO:0031418">
    <property type="term" value="F:L-ascorbic acid binding"/>
    <property type="evidence" value="ECO:0007669"/>
    <property type="project" value="InterPro"/>
</dbReference>
<evidence type="ECO:0000313" key="7">
    <source>
        <dbReference type="EMBL" id="VBB18170.1"/>
    </source>
</evidence>
<feature type="domain" description="Prolyl 4-hydroxylase alpha subunit" evidence="6">
    <location>
        <begin position="46"/>
        <end position="225"/>
    </location>
</feature>
<protein>
    <submittedName>
        <fullName evidence="7">Oxidoreductase domain containing protein</fullName>
    </submittedName>
</protein>
<evidence type="ECO:0000313" key="8">
    <source>
        <dbReference type="Proteomes" id="UP000594342"/>
    </source>
</evidence>
<dbReference type="GO" id="GO:0004656">
    <property type="term" value="F:procollagen-proline 4-dioxygenase activity"/>
    <property type="evidence" value="ECO:0007669"/>
    <property type="project" value="TreeGrafter"/>
</dbReference>
<organism evidence="7 8">
    <name type="scientific">Yasminevirus sp. GU-2018</name>
    <dbReference type="NCBI Taxonomy" id="2420051"/>
    <lineage>
        <taxon>Viruses</taxon>
        <taxon>Varidnaviria</taxon>
        <taxon>Bamfordvirae</taxon>
        <taxon>Nucleocytoviricota</taxon>
        <taxon>Megaviricetes</taxon>
        <taxon>Imitervirales</taxon>
        <taxon>Mimiviridae</taxon>
        <taxon>Klosneuvirinae</taxon>
        <taxon>Yasminevirus</taxon>
        <taxon>Yasminevirus saudimassiliense</taxon>
    </lineage>
</organism>
<name>A0A5K0U8P1_9VIRU</name>
<gene>
    <name evidence="7" type="ORF">YASMINEVIRUS_633</name>
</gene>
<evidence type="ECO:0000256" key="5">
    <source>
        <dbReference type="ARBA" id="ARBA00023004"/>
    </source>
</evidence>
<dbReference type="GO" id="GO:0005506">
    <property type="term" value="F:iron ion binding"/>
    <property type="evidence" value="ECO:0007669"/>
    <property type="project" value="InterPro"/>
</dbReference>
<evidence type="ECO:0000256" key="3">
    <source>
        <dbReference type="ARBA" id="ARBA00022964"/>
    </source>
</evidence>
<dbReference type="PANTHER" id="PTHR10869">
    <property type="entry name" value="PROLYL 4-HYDROXYLASE ALPHA SUBUNIT"/>
    <property type="match status" value="1"/>
</dbReference>
<accession>A0A5K0U8P1</accession>
<dbReference type="Pfam" id="PF13640">
    <property type="entry name" value="2OG-FeII_Oxy_3"/>
    <property type="match status" value="1"/>
</dbReference>
<evidence type="ECO:0000256" key="1">
    <source>
        <dbReference type="ARBA" id="ARBA00001961"/>
    </source>
</evidence>
<dbReference type="InterPro" id="IPR044862">
    <property type="entry name" value="Pro_4_hyd_alph_FE2OG_OXY"/>
</dbReference>
<dbReference type="InterPro" id="IPR006620">
    <property type="entry name" value="Pro_4_hyd_alph"/>
</dbReference>
<dbReference type="InterPro" id="IPR045054">
    <property type="entry name" value="P4HA-like"/>
</dbReference>
<keyword evidence="2" id="KW-0479">Metal-binding</keyword>
<dbReference type="EMBL" id="UPSH01000001">
    <property type="protein sequence ID" value="VBB18170.1"/>
    <property type="molecule type" value="Genomic_DNA"/>
</dbReference>
<evidence type="ECO:0000256" key="2">
    <source>
        <dbReference type="ARBA" id="ARBA00022723"/>
    </source>
</evidence>
<evidence type="ECO:0000259" key="6">
    <source>
        <dbReference type="SMART" id="SM00702"/>
    </source>
</evidence>
<dbReference type="Gene3D" id="2.60.120.620">
    <property type="entry name" value="q2cbj1_9rhob like domain"/>
    <property type="match status" value="1"/>
</dbReference>
<comment type="cofactor">
    <cofactor evidence="1">
        <name>L-ascorbate</name>
        <dbReference type="ChEBI" id="CHEBI:38290"/>
    </cofactor>
</comment>
<keyword evidence="5" id="KW-0408">Iron</keyword>
<proteinExistence type="predicted"/>
<sequence>MEHESQLTDASKLLDTDFDQEHVIKTNIPDVLDEVNKRLNFTIEKEDVFLLDNMLTESECQRLIAFASDKGYGQTGFTSSYRGYLRLLTDDDNLAKKLWERIKCHIPDKVVDKDGSKWVADGLNRRFRWAKYPVGSHFSRHCDSNYKDSSSRKSFYTVNVYLNSGFGDGRTRFFENDLADTKPFYQVEPEPGRALVFTQPDKKYLIHDGETVSTTEKYLMRTDVMYRREK</sequence>
<comment type="caution">
    <text evidence="7">The sequence shown here is derived from an EMBL/GenBank/DDBJ whole genome shotgun (WGS) entry which is preliminary data.</text>
</comment>
<reference evidence="7 8" key="1">
    <citation type="submission" date="2018-10" db="EMBL/GenBank/DDBJ databases">
        <authorList>
            <consortium name="IHU Genomes"/>
        </authorList>
    </citation>
    <scope>NUCLEOTIDE SEQUENCE [LARGE SCALE GENOMIC DNA]</scope>
    <source>
        <strain evidence="7 8">A1</strain>
    </source>
</reference>
<dbReference type="SMART" id="SM00702">
    <property type="entry name" value="P4Hc"/>
    <property type="match status" value="1"/>
</dbReference>
<keyword evidence="8" id="KW-1185">Reference proteome</keyword>
<dbReference type="Proteomes" id="UP000594342">
    <property type="component" value="Unassembled WGS sequence"/>
</dbReference>